<sequence length="579" mass="64211">MACIQQSILNMIKCFRRKLSALIYCERSTVCGADDMLLVLQLAMAGVNKQCAGEFTVSLSDVVTTWKYMLHDKLDLSHEEAEVPDKYSDSRRAYDLFLKSSNMLDLIDIYQKCAALDSEIDTELSPIQLFKFISGTSYASEEISSNSAILLTPSTRHIQDNVKLSLAVKRIICSYLKLMVNSKNDLALACILNIPDRALGRDAFTDLKHASRSKQMSLFLVATSFIRSLELGGQCYAPSESDPLRKHTKGLSDFVHFIDKLDEILEIPNPSISAGRILSSIKMRLMKGRSSGDPFCLAAVDVIQDLEERINNIIHFQQEAVNASSTGISPARPKLHAINHGTASCGRETVKALIVLLDEEAASHPNSNKAEVLCSDEENEASSGVPSMLMLFRSPEQSTGSSPKPLRERVKKSMDERKVKMKQNLIRSQFACTYKEDHAVHRHFPSLSQVPTCRHPATKPVSVLCFQDEPATVSSRPTEDTNSKQAPRSASGNVHKTAGVHEKGRGTLNTLPERKSSKRKQLELNGENIDPFETELAHKRTVKELKTSKKPSATGKSTKPSAKNRLIAGQAKLTNFFRF</sequence>
<evidence type="ECO:0000256" key="11">
    <source>
        <dbReference type="ARBA" id="ARBA00032731"/>
    </source>
</evidence>
<evidence type="ECO:0000256" key="3">
    <source>
        <dbReference type="ARBA" id="ARBA00009135"/>
    </source>
</evidence>
<dbReference type="GO" id="GO:0005634">
    <property type="term" value="C:nucleus"/>
    <property type="evidence" value="ECO:0007669"/>
    <property type="project" value="UniProtKB-SubCell"/>
</dbReference>
<dbReference type="KEGG" id="gsh:117363774"/>
<evidence type="ECO:0000313" key="16">
    <source>
        <dbReference type="RefSeq" id="XP_033807965.1"/>
    </source>
</evidence>
<dbReference type="GO" id="GO:2000042">
    <property type="term" value="P:negative regulation of double-strand break repair via homologous recombination"/>
    <property type="evidence" value="ECO:0007669"/>
    <property type="project" value="InterPro"/>
</dbReference>
<keyword evidence="14" id="KW-1185">Reference proteome</keyword>
<dbReference type="GeneID" id="117363774"/>
<keyword evidence="5" id="KW-0963">Cytoplasm</keyword>
<dbReference type="PANTHER" id="PTHR32121:SF0">
    <property type="entry name" value="PCNA-INTERACTING PARTNER"/>
    <property type="match status" value="1"/>
</dbReference>
<organism evidence="14 17">
    <name type="scientific">Geotrypetes seraphini</name>
    <name type="common">Gaboon caecilian</name>
    <name type="synonym">Caecilia seraphini</name>
    <dbReference type="NCBI Taxonomy" id="260995"/>
    <lineage>
        <taxon>Eukaryota</taxon>
        <taxon>Metazoa</taxon>
        <taxon>Chordata</taxon>
        <taxon>Craniata</taxon>
        <taxon>Vertebrata</taxon>
        <taxon>Euteleostomi</taxon>
        <taxon>Amphibia</taxon>
        <taxon>Gymnophiona</taxon>
        <taxon>Geotrypetes</taxon>
    </lineage>
</organism>
<feature type="compositionally biased region" description="Polar residues" evidence="13">
    <location>
        <begin position="550"/>
        <end position="561"/>
    </location>
</feature>
<comment type="similarity">
    <text evidence="3">Belongs to the PARI family.</text>
</comment>
<dbReference type="GO" id="GO:0005737">
    <property type="term" value="C:cytoplasm"/>
    <property type="evidence" value="ECO:0007669"/>
    <property type="project" value="UniProtKB-SubCell"/>
</dbReference>
<accession>A0A6P8RSU3</accession>
<evidence type="ECO:0000256" key="6">
    <source>
        <dbReference type="ARBA" id="ARBA00022763"/>
    </source>
</evidence>
<dbReference type="PANTHER" id="PTHR32121">
    <property type="entry name" value="PCNA-INTERACTING PARTNER"/>
    <property type="match status" value="1"/>
</dbReference>
<comment type="function">
    <text evidence="12">Required to suppress inappropriate homologous recombination, thereby playing a central role DNA repair and in the maintenance of genomic stability.</text>
</comment>
<dbReference type="GO" id="GO:0000785">
    <property type="term" value="C:chromatin"/>
    <property type="evidence" value="ECO:0007669"/>
    <property type="project" value="TreeGrafter"/>
</dbReference>
<evidence type="ECO:0000256" key="10">
    <source>
        <dbReference type="ARBA" id="ARBA00031632"/>
    </source>
</evidence>
<reference evidence="15 16" key="1">
    <citation type="submission" date="2025-04" db="UniProtKB">
        <authorList>
            <consortium name="RefSeq"/>
        </authorList>
    </citation>
    <scope>IDENTIFICATION</scope>
</reference>
<evidence type="ECO:0000313" key="14">
    <source>
        <dbReference type="Proteomes" id="UP000515159"/>
    </source>
</evidence>
<dbReference type="Proteomes" id="UP000515159">
    <property type="component" value="Chromosome 7"/>
</dbReference>
<dbReference type="OrthoDB" id="6427080at2759"/>
<keyword evidence="9" id="KW-0539">Nucleus</keyword>
<dbReference type="FunFam" id="1.10.486.10:FF:000004">
    <property type="entry name" value="PCNA-interacting partner isoform X3"/>
    <property type="match status" value="1"/>
</dbReference>
<evidence type="ECO:0000313" key="15">
    <source>
        <dbReference type="RefSeq" id="XP_033807964.1"/>
    </source>
</evidence>
<dbReference type="GO" id="GO:0006281">
    <property type="term" value="P:DNA repair"/>
    <property type="evidence" value="ECO:0007669"/>
    <property type="project" value="UniProtKB-KW"/>
</dbReference>
<dbReference type="AlphaFoldDB" id="A0A6P8RSU3"/>
<evidence type="ECO:0000256" key="7">
    <source>
        <dbReference type="ARBA" id="ARBA00023125"/>
    </source>
</evidence>
<dbReference type="SUPFAM" id="SSF52540">
    <property type="entry name" value="P-loop containing nucleoside triphosphate hydrolases"/>
    <property type="match status" value="1"/>
</dbReference>
<protein>
    <recommendedName>
        <fullName evidence="4">PCNA-interacting partner</fullName>
    </recommendedName>
    <alternativeName>
        <fullName evidence="10">PARP-1 binding protein</fullName>
    </alternativeName>
    <alternativeName>
        <fullName evidence="11">PARP1-binding protein</fullName>
    </alternativeName>
</protein>
<keyword evidence="7" id="KW-0238">DNA-binding</keyword>
<dbReference type="GO" id="GO:0003677">
    <property type="term" value="F:DNA binding"/>
    <property type="evidence" value="ECO:0007669"/>
    <property type="project" value="UniProtKB-KW"/>
</dbReference>
<feature type="region of interest" description="Disordered" evidence="13">
    <location>
        <begin position="472"/>
        <end position="563"/>
    </location>
</feature>
<dbReference type="RefSeq" id="XP_033807965.1">
    <property type="nucleotide sequence ID" value="XM_033952074.1"/>
</dbReference>
<evidence type="ECO:0000256" key="5">
    <source>
        <dbReference type="ARBA" id="ARBA00022490"/>
    </source>
</evidence>
<evidence type="ECO:0000313" key="17">
    <source>
        <dbReference type="RefSeq" id="XP_033807966.1"/>
    </source>
</evidence>
<dbReference type="InterPro" id="IPR027417">
    <property type="entry name" value="P-loop_NTPase"/>
</dbReference>
<gene>
    <name evidence="15 16 17" type="primary">PARPBP</name>
</gene>
<dbReference type="CTD" id="55010"/>
<evidence type="ECO:0000256" key="13">
    <source>
        <dbReference type="SAM" id="MobiDB-lite"/>
    </source>
</evidence>
<feature type="compositionally biased region" description="Polar residues" evidence="13">
    <location>
        <begin position="483"/>
        <end position="494"/>
    </location>
</feature>
<comment type="subcellular location">
    <subcellularLocation>
        <location evidence="2">Cytoplasm</location>
    </subcellularLocation>
    <subcellularLocation>
        <location evidence="1">Nucleus</location>
    </subcellularLocation>
</comment>
<evidence type="ECO:0000256" key="2">
    <source>
        <dbReference type="ARBA" id="ARBA00004496"/>
    </source>
</evidence>
<evidence type="ECO:0000256" key="12">
    <source>
        <dbReference type="ARBA" id="ARBA00056065"/>
    </source>
</evidence>
<dbReference type="InterPro" id="IPR038932">
    <property type="entry name" value="PARPBP"/>
</dbReference>
<proteinExistence type="inferred from homology"/>
<evidence type="ECO:0000256" key="1">
    <source>
        <dbReference type="ARBA" id="ARBA00004123"/>
    </source>
</evidence>
<feature type="compositionally biased region" description="Basic and acidic residues" evidence="13">
    <location>
        <begin position="535"/>
        <end position="547"/>
    </location>
</feature>
<dbReference type="RefSeq" id="XP_033807964.1">
    <property type="nucleotide sequence ID" value="XM_033952073.1"/>
</dbReference>
<name>A0A6P8RSU3_GEOSA</name>
<evidence type="ECO:0000256" key="9">
    <source>
        <dbReference type="ARBA" id="ARBA00023242"/>
    </source>
</evidence>
<evidence type="ECO:0000256" key="8">
    <source>
        <dbReference type="ARBA" id="ARBA00023204"/>
    </source>
</evidence>
<evidence type="ECO:0000256" key="4">
    <source>
        <dbReference type="ARBA" id="ARBA00014320"/>
    </source>
</evidence>
<dbReference type="Gene3D" id="1.10.486.10">
    <property type="entry name" value="PCRA, domain 4"/>
    <property type="match status" value="1"/>
</dbReference>
<keyword evidence="8" id="KW-0234">DNA repair</keyword>
<keyword evidence="6" id="KW-0227">DNA damage</keyword>
<dbReference type="RefSeq" id="XP_033807966.1">
    <property type="nucleotide sequence ID" value="XM_033952075.1"/>
</dbReference>